<dbReference type="AlphaFoldDB" id="A0AAD7G8M7"/>
<dbReference type="Proteomes" id="UP001221757">
    <property type="component" value="Unassembled WGS sequence"/>
</dbReference>
<evidence type="ECO:0000256" key="1">
    <source>
        <dbReference type="SAM" id="MobiDB-lite"/>
    </source>
</evidence>
<evidence type="ECO:0000313" key="2">
    <source>
        <dbReference type="EMBL" id="KAJ7677522.1"/>
    </source>
</evidence>
<organism evidence="2 3">
    <name type="scientific">Mycena rosella</name>
    <name type="common">Pink bonnet</name>
    <name type="synonym">Agaricus rosellus</name>
    <dbReference type="NCBI Taxonomy" id="1033263"/>
    <lineage>
        <taxon>Eukaryota</taxon>
        <taxon>Fungi</taxon>
        <taxon>Dikarya</taxon>
        <taxon>Basidiomycota</taxon>
        <taxon>Agaricomycotina</taxon>
        <taxon>Agaricomycetes</taxon>
        <taxon>Agaricomycetidae</taxon>
        <taxon>Agaricales</taxon>
        <taxon>Marasmiineae</taxon>
        <taxon>Mycenaceae</taxon>
        <taxon>Mycena</taxon>
    </lineage>
</organism>
<evidence type="ECO:0000313" key="3">
    <source>
        <dbReference type="Proteomes" id="UP001221757"/>
    </source>
</evidence>
<accession>A0AAD7G8M7</accession>
<dbReference type="EMBL" id="JARKIE010000137">
    <property type="protein sequence ID" value="KAJ7677522.1"/>
    <property type="molecule type" value="Genomic_DNA"/>
</dbReference>
<reference evidence="2" key="1">
    <citation type="submission" date="2023-03" db="EMBL/GenBank/DDBJ databases">
        <title>Massive genome expansion in bonnet fungi (Mycena s.s.) driven by repeated elements and novel gene families across ecological guilds.</title>
        <authorList>
            <consortium name="Lawrence Berkeley National Laboratory"/>
            <person name="Harder C.B."/>
            <person name="Miyauchi S."/>
            <person name="Viragh M."/>
            <person name="Kuo A."/>
            <person name="Thoen E."/>
            <person name="Andreopoulos B."/>
            <person name="Lu D."/>
            <person name="Skrede I."/>
            <person name="Drula E."/>
            <person name="Henrissat B."/>
            <person name="Morin E."/>
            <person name="Kohler A."/>
            <person name="Barry K."/>
            <person name="LaButti K."/>
            <person name="Morin E."/>
            <person name="Salamov A."/>
            <person name="Lipzen A."/>
            <person name="Mereny Z."/>
            <person name="Hegedus B."/>
            <person name="Baldrian P."/>
            <person name="Stursova M."/>
            <person name="Weitz H."/>
            <person name="Taylor A."/>
            <person name="Grigoriev I.V."/>
            <person name="Nagy L.G."/>
            <person name="Martin F."/>
            <person name="Kauserud H."/>
        </authorList>
    </citation>
    <scope>NUCLEOTIDE SEQUENCE</scope>
    <source>
        <strain evidence="2">CBHHK067</strain>
    </source>
</reference>
<keyword evidence="3" id="KW-1185">Reference proteome</keyword>
<protein>
    <submittedName>
        <fullName evidence="2">Uncharacterized protein</fullName>
    </submittedName>
</protein>
<name>A0AAD7G8M7_MYCRO</name>
<comment type="caution">
    <text evidence="2">The sequence shown here is derived from an EMBL/GenBank/DDBJ whole genome shotgun (WGS) entry which is preliminary data.</text>
</comment>
<proteinExistence type="predicted"/>
<sequence length="139" mass="15763">MCEKSVKFFTSFFTEKLEIFNHLPDHATAITPSRSFTDVVTSSGANNATVFVVESAGNSMWIKLPDADSLWEALFDRKSPIFGRDVKPDADVSRRLRCEETWKNNFELETFDGRGSKEAPEKKHDLSAERPSETLWTAL</sequence>
<gene>
    <name evidence="2" type="ORF">B0H17DRAFT_1139537</name>
</gene>
<feature type="compositionally biased region" description="Basic and acidic residues" evidence="1">
    <location>
        <begin position="112"/>
        <end position="132"/>
    </location>
</feature>
<feature type="region of interest" description="Disordered" evidence="1">
    <location>
        <begin position="112"/>
        <end position="139"/>
    </location>
</feature>